<dbReference type="GO" id="GO:0051321">
    <property type="term" value="P:meiotic cell cycle"/>
    <property type="evidence" value="ECO:0007669"/>
    <property type="project" value="TreeGrafter"/>
</dbReference>
<comment type="similarity">
    <text evidence="2">Belongs to the TUBGCP family.</text>
</comment>
<feature type="domain" description="Gamma tubulin complex component C-terminal" evidence="7">
    <location>
        <begin position="514"/>
        <end position="854"/>
    </location>
</feature>
<organism evidence="9 10">
    <name type="scientific">Synchytrium microbalum</name>
    <dbReference type="NCBI Taxonomy" id="1806994"/>
    <lineage>
        <taxon>Eukaryota</taxon>
        <taxon>Fungi</taxon>
        <taxon>Fungi incertae sedis</taxon>
        <taxon>Chytridiomycota</taxon>
        <taxon>Chytridiomycota incertae sedis</taxon>
        <taxon>Chytridiomycetes</taxon>
        <taxon>Synchytriales</taxon>
        <taxon>Synchytriaceae</taxon>
        <taxon>Synchytrium</taxon>
    </lineage>
</organism>
<evidence type="ECO:0000256" key="4">
    <source>
        <dbReference type="ARBA" id="ARBA00022701"/>
    </source>
</evidence>
<evidence type="ECO:0000259" key="7">
    <source>
        <dbReference type="Pfam" id="PF04130"/>
    </source>
</evidence>
<reference evidence="9 10" key="1">
    <citation type="journal article" date="2019" name="Sci. Rep.">
        <title>Comparative genomics of chytrid fungi reveal insights into the obligate biotrophic and pathogenic lifestyle of Synchytrium endobioticum.</title>
        <authorList>
            <person name="van de Vossenberg B.T.L.H."/>
            <person name="Warris S."/>
            <person name="Nguyen H.D.T."/>
            <person name="van Gent-Pelzer M.P.E."/>
            <person name="Joly D.L."/>
            <person name="van de Geest H.C."/>
            <person name="Bonants P.J.M."/>
            <person name="Smith D.S."/>
            <person name="Levesque C.A."/>
            <person name="van der Lee T.A.J."/>
        </authorList>
    </citation>
    <scope>NUCLEOTIDE SEQUENCE [LARGE SCALE GENOMIC DNA]</scope>
    <source>
        <strain evidence="9 10">JEL517</strain>
    </source>
</reference>
<protein>
    <submittedName>
        <fullName evidence="9">Uncharacterized protein</fullName>
    </submittedName>
</protein>
<dbReference type="Pfam" id="PF04130">
    <property type="entry name" value="GCP_C_terminal"/>
    <property type="match status" value="1"/>
</dbReference>
<dbReference type="GO" id="GO:0051225">
    <property type="term" value="P:spindle assembly"/>
    <property type="evidence" value="ECO:0007669"/>
    <property type="project" value="TreeGrafter"/>
</dbReference>
<accession>A0A507C5X1</accession>
<dbReference type="GO" id="GO:0005816">
    <property type="term" value="C:spindle pole body"/>
    <property type="evidence" value="ECO:0007669"/>
    <property type="project" value="UniProtKB-ARBA"/>
</dbReference>
<evidence type="ECO:0000313" key="10">
    <source>
        <dbReference type="Proteomes" id="UP000319731"/>
    </source>
</evidence>
<dbReference type="GO" id="GO:0031122">
    <property type="term" value="P:cytoplasmic microtubule organization"/>
    <property type="evidence" value="ECO:0007669"/>
    <property type="project" value="TreeGrafter"/>
</dbReference>
<keyword evidence="3" id="KW-0963">Cytoplasm</keyword>
<dbReference type="STRING" id="1806994.A0A507C5X1"/>
<dbReference type="EMBL" id="QEAO01000013">
    <property type="protein sequence ID" value="TPX34499.1"/>
    <property type="molecule type" value="Genomic_DNA"/>
</dbReference>
<evidence type="ECO:0000256" key="3">
    <source>
        <dbReference type="ARBA" id="ARBA00022490"/>
    </source>
</evidence>
<keyword evidence="10" id="KW-1185">Reference proteome</keyword>
<feature type="domain" description="Gamma tubulin complex component protein N-terminal" evidence="8">
    <location>
        <begin position="216"/>
        <end position="510"/>
    </location>
</feature>
<dbReference type="GO" id="GO:0043015">
    <property type="term" value="F:gamma-tubulin binding"/>
    <property type="evidence" value="ECO:0007669"/>
    <property type="project" value="InterPro"/>
</dbReference>
<dbReference type="InterPro" id="IPR007259">
    <property type="entry name" value="GCP"/>
</dbReference>
<gene>
    <name evidence="9" type="ORF">SmJEL517_g02787</name>
</gene>
<feature type="region of interest" description="Disordered" evidence="6">
    <location>
        <begin position="149"/>
        <end position="198"/>
    </location>
</feature>
<dbReference type="InterPro" id="IPR042241">
    <property type="entry name" value="GCP_C_sf"/>
</dbReference>
<feature type="compositionally biased region" description="Polar residues" evidence="6">
    <location>
        <begin position="179"/>
        <end position="197"/>
    </location>
</feature>
<evidence type="ECO:0000313" key="9">
    <source>
        <dbReference type="EMBL" id="TPX34499.1"/>
    </source>
</evidence>
<dbReference type="GO" id="GO:0000922">
    <property type="term" value="C:spindle pole"/>
    <property type="evidence" value="ECO:0007669"/>
    <property type="project" value="InterPro"/>
</dbReference>
<evidence type="ECO:0000259" key="8">
    <source>
        <dbReference type="Pfam" id="PF17681"/>
    </source>
</evidence>
<comment type="subcellular location">
    <subcellularLocation>
        <location evidence="1">Cytoplasm</location>
        <location evidence="1">Cytoskeleton</location>
    </subcellularLocation>
</comment>
<feature type="region of interest" description="Disordered" evidence="6">
    <location>
        <begin position="782"/>
        <end position="807"/>
    </location>
</feature>
<sequence length="857" mass="97870">MSPPLSSSTNSQQQHHNVINEETNASVNRANIISKLTFQLVQHTLGHAHQDRSVLVFYLDLDHVHQYAMRILASRLTVPSSHDVFKLVDTMKKNLAKRDNRPEKAAELGTLVTKLSIKKVPQDKWSVLYFLNSLSDKLVFSHLDGASSTARDEPWIPSSHIMAPQKDIPPTSAAAPRLQSYSPTRTKQSKGSSSPNRQRADIYYSSTRAIREVDLVRDMIYVFQGIDGKFVKFDISQDTYVVDPDVGIPQPTQDILTKLSELGYLYRRIQEFLDSSKLDTSIGLVGQSLCSALFQELTDYHRLVAILEGQLNIPDASSIPSFFVASGLSLRRLVIWTHEPLQRLRMMGVIADLCSGHRGGALISLIYNYINHGDPFVQQFINHLLVEVSRPFYEMLTRWIYEGEIDDPFNEFFVMADPSADDQNLWRSKYSVRQDMLPSYIPKAVARKIYLIGKSLNFIRISCKDSTFVVSNKGIHGSQGLEYGDLHALETIVESVYTITSKTLLDILFNRYKLMEHFAALKRFLLLGQGDFVQYLMDSLGSSLSKPASTLYRHNLTGTLEAAIRLSNAQYDDVDVLKRLDVKILEVSPGDLGWDVFTLEYHVDPPISTVFTPQTMHQYGKLFTFLWRLKRVEHALSSAWRQQMTRAQLFRQVEGIAADFHYSNVIWSEMIHFTYQLQYYILFEVLECSWDELVSFINKKSGDLDLLVQAHNKYLNGIITKGLLASGSYTPSNQNLFPRLMKLFDTILQFRVARDMLYHHAMTELRLKQVENQGTYKKNLEGRVGLSESDDKPPPPSQSTTSSTENTLQTVRQNMKDIAILFRDELSALITMISKHPDTSLRFLSFRLNFNEFYSEQ</sequence>
<name>A0A507C5X1_9FUNG</name>
<dbReference type="GO" id="GO:0051011">
    <property type="term" value="F:microtubule minus-end binding"/>
    <property type="evidence" value="ECO:0007669"/>
    <property type="project" value="TreeGrafter"/>
</dbReference>
<keyword evidence="4" id="KW-0493">Microtubule</keyword>
<dbReference type="GO" id="GO:0000278">
    <property type="term" value="P:mitotic cell cycle"/>
    <property type="evidence" value="ECO:0007669"/>
    <property type="project" value="TreeGrafter"/>
</dbReference>
<evidence type="ECO:0000256" key="5">
    <source>
        <dbReference type="ARBA" id="ARBA00023212"/>
    </source>
</evidence>
<dbReference type="PANTHER" id="PTHR19302:SF14">
    <property type="entry name" value="GAMMA-TUBULIN COMPLEX COMPONENT 3"/>
    <property type="match status" value="1"/>
</dbReference>
<dbReference type="GeneID" id="42004012"/>
<dbReference type="Proteomes" id="UP000319731">
    <property type="component" value="Unassembled WGS sequence"/>
</dbReference>
<proteinExistence type="inferred from homology"/>
<dbReference type="GO" id="GO:0007020">
    <property type="term" value="P:microtubule nucleation"/>
    <property type="evidence" value="ECO:0007669"/>
    <property type="project" value="InterPro"/>
</dbReference>
<dbReference type="InterPro" id="IPR041470">
    <property type="entry name" value="GCP_N"/>
</dbReference>
<dbReference type="GO" id="GO:0000930">
    <property type="term" value="C:gamma-tubulin complex"/>
    <property type="evidence" value="ECO:0007669"/>
    <property type="project" value="TreeGrafter"/>
</dbReference>
<dbReference type="InterPro" id="IPR040457">
    <property type="entry name" value="GCP_C"/>
</dbReference>
<dbReference type="PANTHER" id="PTHR19302">
    <property type="entry name" value="GAMMA TUBULIN COMPLEX PROTEIN"/>
    <property type="match status" value="1"/>
</dbReference>
<dbReference type="RefSeq" id="XP_031025219.1">
    <property type="nucleotide sequence ID" value="XM_031168715.1"/>
</dbReference>
<comment type="caution">
    <text evidence="9">The sequence shown here is derived from an EMBL/GenBank/DDBJ whole genome shotgun (WGS) entry which is preliminary data.</text>
</comment>
<dbReference type="Gene3D" id="1.20.120.1900">
    <property type="entry name" value="Gamma-tubulin complex, C-terminal domain"/>
    <property type="match status" value="1"/>
</dbReference>
<feature type="compositionally biased region" description="Low complexity" evidence="6">
    <location>
        <begin position="798"/>
        <end position="807"/>
    </location>
</feature>
<dbReference type="GO" id="GO:0005874">
    <property type="term" value="C:microtubule"/>
    <property type="evidence" value="ECO:0007669"/>
    <property type="project" value="UniProtKB-KW"/>
</dbReference>
<evidence type="ECO:0000256" key="6">
    <source>
        <dbReference type="SAM" id="MobiDB-lite"/>
    </source>
</evidence>
<dbReference type="Pfam" id="PF17681">
    <property type="entry name" value="GCP_N_terminal"/>
    <property type="match status" value="1"/>
</dbReference>
<evidence type="ECO:0000256" key="2">
    <source>
        <dbReference type="ARBA" id="ARBA00010337"/>
    </source>
</evidence>
<evidence type="ECO:0000256" key="1">
    <source>
        <dbReference type="ARBA" id="ARBA00004245"/>
    </source>
</evidence>
<keyword evidence="5" id="KW-0206">Cytoskeleton</keyword>
<dbReference type="OrthoDB" id="5860513at2759"/>
<dbReference type="AlphaFoldDB" id="A0A507C5X1"/>